<keyword evidence="4 7" id="KW-0560">Oxidoreductase</keyword>
<proteinExistence type="inferred from homology"/>
<gene>
    <name evidence="8" type="ORF">DB30_02262</name>
</gene>
<dbReference type="InterPro" id="IPR001128">
    <property type="entry name" value="Cyt_P450"/>
</dbReference>
<evidence type="ECO:0000256" key="6">
    <source>
        <dbReference type="ARBA" id="ARBA00023033"/>
    </source>
</evidence>
<dbReference type="Pfam" id="PF00067">
    <property type="entry name" value="p450"/>
    <property type="match status" value="1"/>
</dbReference>
<keyword evidence="2 7" id="KW-0349">Heme</keyword>
<dbReference type="PROSITE" id="PS00086">
    <property type="entry name" value="CYTOCHROME_P450"/>
    <property type="match status" value="1"/>
</dbReference>
<dbReference type="AlphaFoldDB" id="A0A0C2CL45"/>
<evidence type="ECO:0000256" key="5">
    <source>
        <dbReference type="ARBA" id="ARBA00023004"/>
    </source>
</evidence>
<dbReference type="GO" id="GO:0036199">
    <property type="term" value="F:cholest-4-en-3-one 26-monooxygenase activity"/>
    <property type="evidence" value="ECO:0007669"/>
    <property type="project" value="TreeGrafter"/>
</dbReference>
<accession>A0A0C2CL45</accession>
<evidence type="ECO:0000256" key="7">
    <source>
        <dbReference type="RuleBase" id="RU000461"/>
    </source>
</evidence>
<keyword evidence="3 7" id="KW-0479">Metal-binding</keyword>
<dbReference type="PRINTS" id="PR00359">
    <property type="entry name" value="BP450"/>
</dbReference>
<evidence type="ECO:0000256" key="4">
    <source>
        <dbReference type="ARBA" id="ARBA00023002"/>
    </source>
</evidence>
<dbReference type="InterPro" id="IPR036396">
    <property type="entry name" value="Cyt_P450_sf"/>
</dbReference>
<keyword evidence="5 7" id="KW-0408">Iron</keyword>
<reference evidence="8 9" key="1">
    <citation type="submission" date="2014-12" db="EMBL/GenBank/DDBJ databases">
        <title>Genome assembly of Enhygromyxa salina DSM 15201.</title>
        <authorList>
            <person name="Sharma G."/>
            <person name="Subramanian S."/>
        </authorList>
    </citation>
    <scope>NUCLEOTIDE SEQUENCE [LARGE SCALE GENOMIC DNA]</scope>
    <source>
        <strain evidence="8 9">DSM 15201</strain>
    </source>
</reference>
<dbReference type="PANTHER" id="PTHR46696:SF4">
    <property type="entry name" value="BIOTIN BIOSYNTHESIS CYTOCHROME P450"/>
    <property type="match status" value="1"/>
</dbReference>
<sequence>MVVAGCHRNFELRTTMTDFNALFSPENYDNPYPLYAEMREHSPVLHFPQHDMFIVSRFEDVQRVMRDAKLFSSATIDENTVQDPRLLAGAELVIGSNSMITSDPPDHSRLRKLARVAFTPRAIARLEGRIRELAREMIAAIARKDSFDLMAELAVPLPVKVIAEMLGVDPERHADFKRWSDDLVAGDSRNPSLDEAELERIISGCREFTAFLHEMIEQRQREYRDDLIGDLVRAQSEQDKLSAEEVMSMVSLLLIAGNETTTNLIGNATIEILRNPAELQRLRADPRMIPAFIEEALRFRAPANMIIRTVTEDVTIADVAVPANSKLGGLLDSANHDPSHFPEPERFDLDRNPAHLSFGYGIHFCIGAALSRLEGRVVFEELFAGLPPFSREPGPPDWQPNFLLRGLRRLPLRFESRAA</sequence>
<dbReference type="CDD" id="cd20625">
    <property type="entry name" value="CYP164-like"/>
    <property type="match status" value="1"/>
</dbReference>
<dbReference type="InterPro" id="IPR002397">
    <property type="entry name" value="Cyt_P450_B"/>
</dbReference>
<name>A0A0C2CL45_9BACT</name>
<evidence type="ECO:0000313" key="9">
    <source>
        <dbReference type="Proteomes" id="UP000031599"/>
    </source>
</evidence>
<dbReference type="GO" id="GO:0008395">
    <property type="term" value="F:steroid hydroxylase activity"/>
    <property type="evidence" value="ECO:0007669"/>
    <property type="project" value="TreeGrafter"/>
</dbReference>
<dbReference type="InterPro" id="IPR017972">
    <property type="entry name" value="Cyt_P450_CS"/>
</dbReference>
<dbReference type="GO" id="GO:0020037">
    <property type="term" value="F:heme binding"/>
    <property type="evidence" value="ECO:0007669"/>
    <property type="project" value="InterPro"/>
</dbReference>
<evidence type="ECO:0000256" key="1">
    <source>
        <dbReference type="ARBA" id="ARBA00010617"/>
    </source>
</evidence>
<evidence type="ECO:0000256" key="2">
    <source>
        <dbReference type="ARBA" id="ARBA00022617"/>
    </source>
</evidence>
<dbReference type="PANTHER" id="PTHR46696">
    <property type="entry name" value="P450, PUTATIVE (EUROFUNG)-RELATED"/>
    <property type="match status" value="1"/>
</dbReference>
<organism evidence="8 9">
    <name type="scientific">Enhygromyxa salina</name>
    <dbReference type="NCBI Taxonomy" id="215803"/>
    <lineage>
        <taxon>Bacteria</taxon>
        <taxon>Pseudomonadati</taxon>
        <taxon>Myxococcota</taxon>
        <taxon>Polyangia</taxon>
        <taxon>Nannocystales</taxon>
        <taxon>Nannocystaceae</taxon>
        <taxon>Enhygromyxa</taxon>
    </lineage>
</organism>
<dbReference type="GO" id="GO:0005506">
    <property type="term" value="F:iron ion binding"/>
    <property type="evidence" value="ECO:0007669"/>
    <property type="project" value="InterPro"/>
</dbReference>
<comment type="similarity">
    <text evidence="1 7">Belongs to the cytochrome P450 family.</text>
</comment>
<dbReference type="FunFam" id="1.10.630.10:FF:000018">
    <property type="entry name" value="Cytochrome P450 monooxygenase"/>
    <property type="match status" value="1"/>
</dbReference>
<keyword evidence="6 7" id="KW-0503">Monooxygenase</keyword>
<comment type="caution">
    <text evidence="8">The sequence shown here is derived from an EMBL/GenBank/DDBJ whole genome shotgun (WGS) entry which is preliminary data.</text>
</comment>
<dbReference type="Proteomes" id="UP000031599">
    <property type="component" value="Unassembled WGS sequence"/>
</dbReference>
<evidence type="ECO:0000313" key="8">
    <source>
        <dbReference type="EMBL" id="KIG11961.1"/>
    </source>
</evidence>
<dbReference type="GO" id="GO:0006707">
    <property type="term" value="P:cholesterol catabolic process"/>
    <property type="evidence" value="ECO:0007669"/>
    <property type="project" value="TreeGrafter"/>
</dbReference>
<protein>
    <submittedName>
        <fullName evidence="8">Putative cytochrome P450 hydroxylase</fullName>
    </submittedName>
</protein>
<evidence type="ECO:0000256" key="3">
    <source>
        <dbReference type="ARBA" id="ARBA00022723"/>
    </source>
</evidence>
<dbReference type="Gene3D" id="1.10.630.10">
    <property type="entry name" value="Cytochrome P450"/>
    <property type="match status" value="1"/>
</dbReference>
<dbReference type="SUPFAM" id="SSF48264">
    <property type="entry name" value="Cytochrome P450"/>
    <property type="match status" value="1"/>
</dbReference>
<dbReference type="EMBL" id="JMCC02000162">
    <property type="protein sequence ID" value="KIG11961.1"/>
    <property type="molecule type" value="Genomic_DNA"/>
</dbReference>